<accession>A0ABW0MFN0</accession>
<evidence type="ECO:0000313" key="1">
    <source>
        <dbReference type="EMBL" id="MFC5475902.1"/>
    </source>
</evidence>
<keyword evidence="2" id="KW-1185">Reference proteome</keyword>
<gene>
    <name evidence="1" type="ORF">ACFPM8_18225</name>
</gene>
<sequence length="101" mass="11577">MAAVRVGDKVSITEAQNQLAQIPTQQARRHVHFITGFEARWNGHYEVAEKEFLETLKINPKDTHALRELAQILVVREDYVSATRWRQLPATRLLSTFCCSA</sequence>
<comment type="caution">
    <text evidence="1">The sequence shown here is derived from an EMBL/GenBank/DDBJ whole genome shotgun (WGS) entry which is preliminary data.</text>
</comment>
<dbReference type="Gene3D" id="1.25.40.10">
    <property type="entry name" value="Tetratricopeptide repeat domain"/>
    <property type="match status" value="1"/>
</dbReference>
<dbReference type="EMBL" id="JBHSMT010000029">
    <property type="protein sequence ID" value="MFC5475902.1"/>
    <property type="molecule type" value="Genomic_DNA"/>
</dbReference>
<organism evidence="1 2">
    <name type="scientific">Paraherbaspirillum soli</name>
    <dbReference type="NCBI Taxonomy" id="631222"/>
    <lineage>
        <taxon>Bacteria</taxon>
        <taxon>Pseudomonadati</taxon>
        <taxon>Pseudomonadota</taxon>
        <taxon>Betaproteobacteria</taxon>
        <taxon>Burkholderiales</taxon>
        <taxon>Oxalobacteraceae</taxon>
        <taxon>Paraherbaspirillum</taxon>
    </lineage>
</organism>
<name>A0ABW0MFN0_9BURK</name>
<reference evidence="2" key="1">
    <citation type="journal article" date="2019" name="Int. J. Syst. Evol. Microbiol.">
        <title>The Global Catalogue of Microorganisms (GCM) 10K type strain sequencing project: providing services to taxonomists for standard genome sequencing and annotation.</title>
        <authorList>
            <consortium name="The Broad Institute Genomics Platform"/>
            <consortium name="The Broad Institute Genome Sequencing Center for Infectious Disease"/>
            <person name="Wu L."/>
            <person name="Ma J."/>
        </authorList>
    </citation>
    <scope>NUCLEOTIDE SEQUENCE [LARGE SCALE GENOMIC DNA]</scope>
    <source>
        <strain evidence="2">JCM 17066</strain>
    </source>
</reference>
<protein>
    <submittedName>
        <fullName evidence="1">Type IV pilus biogenesis/stability protein PilW</fullName>
    </submittedName>
</protein>
<proteinExistence type="predicted"/>
<dbReference type="RefSeq" id="WP_378999624.1">
    <property type="nucleotide sequence ID" value="NZ_JBHSMT010000029.1"/>
</dbReference>
<dbReference type="Proteomes" id="UP001596045">
    <property type="component" value="Unassembled WGS sequence"/>
</dbReference>
<evidence type="ECO:0000313" key="2">
    <source>
        <dbReference type="Proteomes" id="UP001596045"/>
    </source>
</evidence>
<dbReference type="InterPro" id="IPR011990">
    <property type="entry name" value="TPR-like_helical_dom_sf"/>
</dbReference>
<dbReference type="SUPFAM" id="SSF48452">
    <property type="entry name" value="TPR-like"/>
    <property type="match status" value="1"/>
</dbReference>